<gene>
    <name evidence="2" type="ORF">QR680_018300</name>
</gene>
<evidence type="ECO:0000256" key="1">
    <source>
        <dbReference type="SAM" id="SignalP"/>
    </source>
</evidence>
<dbReference type="Proteomes" id="UP001175271">
    <property type="component" value="Unassembled WGS sequence"/>
</dbReference>
<name>A0AA39HIG9_9BILA</name>
<keyword evidence="3" id="KW-1185">Reference proteome</keyword>
<organism evidence="2 3">
    <name type="scientific">Steinernema hermaphroditum</name>
    <dbReference type="NCBI Taxonomy" id="289476"/>
    <lineage>
        <taxon>Eukaryota</taxon>
        <taxon>Metazoa</taxon>
        <taxon>Ecdysozoa</taxon>
        <taxon>Nematoda</taxon>
        <taxon>Chromadorea</taxon>
        <taxon>Rhabditida</taxon>
        <taxon>Tylenchina</taxon>
        <taxon>Panagrolaimomorpha</taxon>
        <taxon>Strongyloidoidea</taxon>
        <taxon>Steinernematidae</taxon>
        <taxon>Steinernema</taxon>
    </lineage>
</organism>
<dbReference type="AlphaFoldDB" id="A0AA39HIG9"/>
<comment type="caution">
    <text evidence="2">The sequence shown here is derived from an EMBL/GenBank/DDBJ whole genome shotgun (WGS) entry which is preliminary data.</text>
</comment>
<feature type="chain" id="PRO_5041347937" description="Ig-like domain-containing protein" evidence="1">
    <location>
        <begin position="30"/>
        <end position="163"/>
    </location>
</feature>
<keyword evidence="1" id="KW-0732">Signal</keyword>
<sequence length="163" mass="18629">MRAPLRLARQTSTLMLAFVFLLVVRLSSGQFHDAETDELVKGCPPGTVGYVDFGFRAHLECDDDGKQVLLGCTINGTLYEAEEEVTIDSIRNRMCIQRPHHFIRNEIIGCVSDDGQLLTRTETIVSQDGKEFGCYIRRSRSGRIVKAKWYKKWSEPLSRRFRS</sequence>
<dbReference type="EMBL" id="JAUCMV010000004">
    <property type="protein sequence ID" value="KAK0405989.1"/>
    <property type="molecule type" value="Genomic_DNA"/>
</dbReference>
<evidence type="ECO:0000313" key="3">
    <source>
        <dbReference type="Proteomes" id="UP001175271"/>
    </source>
</evidence>
<protein>
    <recommendedName>
        <fullName evidence="4">Ig-like domain-containing protein</fullName>
    </recommendedName>
</protein>
<evidence type="ECO:0000313" key="2">
    <source>
        <dbReference type="EMBL" id="KAK0405989.1"/>
    </source>
</evidence>
<accession>A0AA39HIG9</accession>
<proteinExistence type="predicted"/>
<evidence type="ECO:0008006" key="4">
    <source>
        <dbReference type="Google" id="ProtNLM"/>
    </source>
</evidence>
<reference evidence="2" key="1">
    <citation type="submission" date="2023-06" db="EMBL/GenBank/DDBJ databases">
        <title>Genomic analysis of the entomopathogenic nematode Steinernema hermaphroditum.</title>
        <authorList>
            <person name="Schwarz E.M."/>
            <person name="Heppert J.K."/>
            <person name="Baniya A."/>
            <person name="Schwartz H.T."/>
            <person name="Tan C.-H."/>
            <person name="Antoshechkin I."/>
            <person name="Sternberg P.W."/>
            <person name="Goodrich-Blair H."/>
            <person name="Dillman A.R."/>
        </authorList>
    </citation>
    <scope>NUCLEOTIDE SEQUENCE</scope>
    <source>
        <strain evidence="2">PS9179</strain>
        <tissue evidence="2">Whole animal</tissue>
    </source>
</reference>
<feature type="signal peptide" evidence="1">
    <location>
        <begin position="1"/>
        <end position="29"/>
    </location>
</feature>